<evidence type="ECO:0000256" key="10">
    <source>
        <dbReference type="ARBA" id="ARBA00022801"/>
    </source>
</evidence>
<proteinExistence type="inferred from homology"/>
<accession>A0A5Q0BHT8</accession>
<sequence length="293" mass="32482">MNNLHLLLEIPALFYGSIAVLGLIAGSFLNVVIHRLPIMMEREWRRDCEAFLNLPAGDAPSAPYNLCVPGSSCPHCGHEISVLENIPLLSYLLLRGRCTQCRAPIALRYPLVEALTALLSLAVAWRFGPDWQTAAALLLCWSLIALAFIDFDHQLLPDTITQPLLWLGLGVNLSGLLTDQTSSLVGAMSGYLGLWLVYHAHRYLRKKEGMGHGDFKLLAALGAWLGWQMLMPLVFIATLLTLTSTFAIFGRQAYDQPIPFGPFLALAGLLVLFCGNEMLDAYWRYFLPQAEAR</sequence>
<evidence type="ECO:0000256" key="14">
    <source>
        <dbReference type="ARBA" id="ARBA00050401"/>
    </source>
</evidence>
<dbReference type="EC" id="2.1.1.-" evidence="18"/>
<evidence type="ECO:0000256" key="15">
    <source>
        <dbReference type="ARBA" id="ARBA00067082"/>
    </source>
</evidence>
<dbReference type="FunCoup" id="A0A5Q0BHT8">
    <property type="interactions" value="333"/>
</dbReference>
<comment type="function">
    <text evidence="18">Plays an essential role in type IV pili and type II pseudopili formation by proteolytically removing the leader sequence from substrate proteins and subsequently monomethylating the alpha-amino group of the newly exposed N-terminal phenylalanine.</text>
</comment>
<evidence type="ECO:0000256" key="11">
    <source>
        <dbReference type="ARBA" id="ARBA00022989"/>
    </source>
</evidence>
<keyword evidence="9 18" id="KW-0812">Transmembrane</keyword>
<feature type="transmembrane region" description="Helical" evidence="19">
    <location>
        <begin position="260"/>
        <end position="279"/>
    </location>
</feature>
<keyword evidence="13 18" id="KW-0511">Multifunctional enzyme</keyword>
<evidence type="ECO:0000256" key="12">
    <source>
        <dbReference type="ARBA" id="ARBA00023136"/>
    </source>
</evidence>
<evidence type="ECO:0000256" key="16">
    <source>
        <dbReference type="ARBA" id="ARBA00071870"/>
    </source>
</evidence>
<evidence type="ECO:0000256" key="9">
    <source>
        <dbReference type="ARBA" id="ARBA00022692"/>
    </source>
</evidence>
<keyword evidence="10 18" id="KW-0378">Hydrolase</keyword>
<comment type="catalytic activity">
    <reaction evidence="14 18">
        <text>Typically cleaves a -Gly-|-Phe- bond to release an N-terminal, basic peptide of 5-8 residues from type IV prepilin, and then N-methylates the new N-terminal amino group, the methyl donor being S-adenosyl-L-methionine.</text>
        <dbReference type="EC" id="3.4.23.43"/>
    </reaction>
</comment>
<feature type="transmembrane region" description="Helical" evidence="19">
    <location>
        <begin position="221"/>
        <end position="248"/>
    </location>
</feature>
<evidence type="ECO:0000256" key="2">
    <source>
        <dbReference type="ARBA" id="ARBA00005801"/>
    </source>
</evidence>
<evidence type="ECO:0000259" key="20">
    <source>
        <dbReference type="Pfam" id="PF01478"/>
    </source>
</evidence>
<comment type="similarity">
    <text evidence="2 17">Belongs to the peptidase A24 family.</text>
</comment>
<dbReference type="EMBL" id="CP044205">
    <property type="protein sequence ID" value="QFY41771.1"/>
    <property type="molecule type" value="Genomic_DNA"/>
</dbReference>
<evidence type="ECO:0000256" key="4">
    <source>
        <dbReference type="ARBA" id="ARBA00022519"/>
    </source>
</evidence>
<evidence type="ECO:0000313" key="23">
    <source>
        <dbReference type="Proteomes" id="UP000325755"/>
    </source>
</evidence>
<evidence type="ECO:0000313" key="22">
    <source>
        <dbReference type="EMBL" id="QFY41771.1"/>
    </source>
</evidence>
<dbReference type="GO" id="GO:0005886">
    <property type="term" value="C:plasma membrane"/>
    <property type="evidence" value="ECO:0007669"/>
    <property type="project" value="UniProtKB-SubCell"/>
</dbReference>
<dbReference type="GO" id="GO:0004190">
    <property type="term" value="F:aspartic-type endopeptidase activity"/>
    <property type="evidence" value="ECO:0007669"/>
    <property type="project" value="UniProtKB-EC"/>
</dbReference>
<dbReference type="PANTHER" id="PTHR30487:SF0">
    <property type="entry name" value="PREPILIN LEADER PEPTIDASE_N-METHYLTRANSFERASE-RELATED"/>
    <property type="match status" value="1"/>
</dbReference>
<dbReference type="GO" id="GO:0032259">
    <property type="term" value="P:methylation"/>
    <property type="evidence" value="ECO:0007669"/>
    <property type="project" value="UniProtKB-KW"/>
</dbReference>
<evidence type="ECO:0000256" key="8">
    <source>
        <dbReference type="ARBA" id="ARBA00022691"/>
    </source>
</evidence>
<name>A0A5Q0BHT8_9GAMM</name>
<keyword evidence="5 18" id="KW-0489">Methyltransferase</keyword>
<evidence type="ECO:0000256" key="13">
    <source>
        <dbReference type="ARBA" id="ARBA00023268"/>
    </source>
</evidence>
<dbReference type="Proteomes" id="UP000325755">
    <property type="component" value="Chromosome"/>
</dbReference>
<evidence type="ECO:0000256" key="6">
    <source>
        <dbReference type="ARBA" id="ARBA00022670"/>
    </source>
</evidence>
<dbReference type="GO" id="GO:0008168">
    <property type="term" value="F:methyltransferase activity"/>
    <property type="evidence" value="ECO:0007669"/>
    <property type="project" value="UniProtKB-KW"/>
</dbReference>
<reference evidence="22 23" key="1">
    <citation type="submission" date="2019-09" db="EMBL/GenBank/DDBJ databases">
        <title>Ecophysiology of the spiral-shaped methanotroph Methylospira mobilis as revealed by the complete genome sequence.</title>
        <authorList>
            <person name="Oshkin I.Y."/>
            <person name="Dedysh S.N."/>
            <person name="Miroshnikov K."/>
            <person name="Danilova O.V."/>
            <person name="Hakobyan A."/>
            <person name="Liesack W."/>
        </authorList>
    </citation>
    <scope>NUCLEOTIDE SEQUENCE [LARGE SCALE GENOMIC DNA]</scope>
    <source>
        <strain evidence="22 23">Shm1</strain>
    </source>
</reference>
<feature type="transmembrane region" description="Helical" evidence="19">
    <location>
        <begin position="12"/>
        <end position="33"/>
    </location>
</feature>
<dbReference type="KEGG" id="mmob:F6R98_03290"/>
<dbReference type="InterPro" id="IPR000045">
    <property type="entry name" value="Prepilin_IV_endopep_pep"/>
</dbReference>
<dbReference type="EC" id="3.4.23.43" evidence="15 18"/>
<keyword evidence="3" id="KW-1003">Cell membrane</keyword>
<evidence type="ECO:0000256" key="17">
    <source>
        <dbReference type="RuleBase" id="RU003793"/>
    </source>
</evidence>
<dbReference type="InParanoid" id="A0A5Q0BHT8"/>
<evidence type="ECO:0000256" key="19">
    <source>
        <dbReference type="SAM" id="Phobius"/>
    </source>
</evidence>
<keyword evidence="7 18" id="KW-0808">Transferase</keyword>
<dbReference type="FunFam" id="1.20.120.1220:FF:000001">
    <property type="entry name" value="Type 4 prepilin-like proteins leader peptide-processing enzyme"/>
    <property type="match status" value="1"/>
</dbReference>
<organism evidence="22 23">
    <name type="scientific">Candidatus Methylospira mobilis</name>
    <dbReference type="NCBI Taxonomy" id="1808979"/>
    <lineage>
        <taxon>Bacteria</taxon>
        <taxon>Pseudomonadati</taxon>
        <taxon>Pseudomonadota</taxon>
        <taxon>Gammaproteobacteria</taxon>
        <taxon>Methylococcales</taxon>
        <taxon>Methylococcaceae</taxon>
        <taxon>Candidatus Methylospira</taxon>
    </lineage>
</organism>
<dbReference type="InterPro" id="IPR050882">
    <property type="entry name" value="Prepilin_peptidase/N-MTase"/>
</dbReference>
<dbReference type="InterPro" id="IPR014032">
    <property type="entry name" value="Peptidase_A24A_bac"/>
</dbReference>
<gene>
    <name evidence="22" type="ORF">F6R98_03290</name>
</gene>
<keyword evidence="12 19" id="KW-0472">Membrane</keyword>
<evidence type="ECO:0000256" key="18">
    <source>
        <dbReference type="RuleBase" id="RU003794"/>
    </source>
</evidence>
<comment type="subcellular location">
    <subcellularLocation>
        <location evidence="1">Cell inner membrane</location>
        <topology evidence="1">Multi-pass membrane protein</topology>
    </subcellularLocation>
    <subcellularLocation>
        <location evidence="18">Cell membrane</location>
        <topology evidence="18">Multi-pass membrane protein</topology>
    </subcellularLocation>
</comment>
<dbReference type="Pfam" id="PF06750">
    <property type="entry name" value="A24_N_bact"/>
    <property type="match status" value="1"/>
</dbReference>
<keyword evidence="11 19" id="KW-1133">Transmembrane helix</keyword>
<dbReference type="OrthoDB" id="9789291at2"/>
<keyword evidence="23" id="KW-1185">Reference proteome</keyword>
<dbReference type="PRINTS" id="PR00864">
    <property type="entry name" value="PREPILNPTASE"/>
</dbReference>
<dbReference type="AlphaFoldDB" id="A0A5Q0BHT8"/>
<evidence type="ECO:0000259" key="21">
    <source>
        <dbReference type="Pfam" id="PF06750"/>
    </source>
</evidence>
<evidence type="ECO:0000256" key="1">
    <source>
        <dbReference type="ARBA" id="ARBA00004429"/>
    </source>
</evidence>
<dbReference type="RefSeq" id="WP_153247755.1">
    <property type="nucleotide sequence ID" value="NZ_CP044205.1"/>
</dbReference>
<keyword evidence="6 18" id="KW-0645">Protease</keyword>
<evidence type="ECO:0000256" key="7">
    <source>
        <dbReference type="ARBA" id="ARBA00022679"/>
    </source>
</evidence>
<feature type="domain" description="Prepilin peptidase A24 N-terminal" evidence="21">
    <location>
        <begin position="20"/>
        <end position="127"/>
    </location>
</feature>
<dbReference type="Gene3D" id="1.20.120.1220">
    <property type="match status" value="1"/>
</dbReference>
<keyword evidence="8" id="KW-0949">S-adenosyl-L-methionine</keyword>
<dbReference type="GO" id="GO:0006465">
    <property type="term" value="P:signal peptide processing"/>
    <property type="evidence" value="ECO:0007669"/>
    <property type="project" value="TreeGrafter"/>
</dbReference>
<feature type="transmembrane region" description="Helical" evidence="19">
    <location>
        <begin position="183"/>
        <end position="200"/>
    </location>
</feature>
<protein>
    <recommendedName>
        <fullName evidence="16 18">Prepilin leader peptidase/N-methyltransferase</fullName>
        <ecNumber evidence="18">2.1.1.-</ecNumber>
        <ecNumber evidence="15 18">3.4.23.43</ecNumber>
    </recommendedName>
</protein>
<evidence type="ECO:0000256" key="3">
    <source>
        <dbReference type="ARBA" id="ARBA00022475"/>
    </source>
</evidence>
<keyword evidence="4" id="KW-0997">Cell inner membrane</keyword>
<dbReference type="InterPro" id="IPR010627">
    <property type="entry name" value="Prepilin_pept_A24_N"/>
</dbReference>
<dbReference type="PANTHER" id="PTHR30487">
    <property type="entry name" value="TYPE 4 PREPILIN-LIKE PROTEINS LEADER PEPTIDE-PROCESSING ENZYME"/>
    <property type="match status" value="1"/>
</dbReference>
<evidence type="ECO:0000256" key="5">
    <source>
        <dbReference type="ARBA" id="ARBA00022603"/>
    </source>
</evidence>
<feature type="transmembrane region" description="Helical" evidence="19">
    <location>
        <begin position="105"/>
        <end position="125"/>
    </location>
</feature>
<feature type="domain" description="Prepilin type IV endopeptidase peptidase" evidence="20">
    <location>
        <begin position="137"/>
        <end position="242"/>
    </location>
</feature>
<dbReference type="Pfam" id="PF01478">
    <property type="entry name" value="Peptidase_A24"/>
    <property type="match status" value="1"/>
</dbReference>